<accession>A0A1Y2BW32</accession>
<dbReference type="EMBL" id="MCOG01000134">
    <property type="protein sequence ID" value="ORY38958.1"/>
    <property type="molecule type" value="Genomic_DNA"/>
</dbReference>
<protein>
    <recommendedName>
        <fullName evidence="4">DUF567-domain-containing protein</fullName>
    </recommendedName>
</protein>
<dbReference type="InterPro" id="IPR007612">
    <property type="entry name" value="LOR"/>
</dbReference>
<keyword evidence="3" id="KW-1185">Reference proteome</keyword>
<evidence type="ECO:0000313" key="2">
    <source>
        <dbReference type="EMBL" id="ORY38958.1"/>
    </source>
</evidence>
<dbReference type="SUPFAM" id="SSF54518">
    <property type="entry name" value="Tubby C-terminal domain-like"/>
    <property type="match status" value="1"/>
</dbReference>
<organism evidence="2 3">
    <name type="scientific">Neocallimastix californiae</name>
    <dbReference type="NCBI Taxonomy" id="1754190"/>
    <lineage>
        <taxon>Eukaryota</taxon>
        <taxon>Fungi</taxon>
        <taxon>Fungi incertae sedis</taxon>
        <taxon>Chytridiomycota</taxon>
        <taxon>Chytridiomycota incertae sedis</taxon>
        <taxon>Neocallimastigomycetes</taxon>
        <taxon>Neocallimastigales</taxon>
        <taxon>Neocallimastigaceae</taxon>
        <taxon>Neocallimastix</taxon>
    </lineage>
</organism>
<comment type="caution">
    <text evidence="2">The sequence shown here is derived from an EMBL/GenBank/DDBJ whole genome shotgun (WGS) entry which is preliminary data.</text>
</comment>
<gene>
    <name evidence="2" type="ORF">LY90DRAFT_704377</name>
</gene>
<dbReference type="Pfam" id="PF04525">
    <property type="entry name" value="LOR"/>
    <property type="match status" value="1"/>
</dbReference>
<dbReference type="PANTHER" id="PTHR31087">
    <property type="match status" value="1"/>
</dbReference>
<comment type="similarity">
    <text evidence="1">Belongs to the LOR family.</text>
</comment>
<dbReference type="InterPro" id="IPR038595">
    <property type="entry name" value="LOR_sf"/>
</dbReference>
<dbReference type="Proteomes" id="UP000193920">
    <property type="component" value="Unassembled WGS sequence"/>
</dbReference>
<dbReference type="PANTHER" id="PTHR31087:SF161">
    <property type="entry name" value="TUBBY C 2 FAMILY PROTEIN"/>
    <property type="match status" value="1"/>
</dbReference>
<dbReference type="OrthoDB" id="97518at2759"/>
<dbReference type="Gene3D" id="2.40.160.200">
    <property type="entry name" value="LURP1-related"/>
    <property type="match status" value="1"/>
</dbReference>
<sequence>MGGKDYQNIKIVEPPNEIVVVEDRFVFHQPITLIISGKLLSLSTNEFTIKDTNGMDYFKCNGSMINRVIINDLYDLPILNIRNQILSLKDKITIYRGDDNKEVLATISQKSILNIKKYTLEFFNQATDKKEFLDLKCDLMGSACGVFYGKEKDNAPMVCKIVRKIENKSILASPQESYYVDISPGVDIAIIVAATICFDQLKKE</sequence>
<dbReference type="AlphaFoldDB" id="A0A1Y2BW32"/>
<reference evidence="2 3" key="1">
    <citation type="submission" date="2016-08" db="EMBL/GenBank/DDBJ databases">
        <title>A Parts List for Fungal Cellulosomes Revealed by Comparative Genomics.</title>
        <authorList>
            <consortium name="DOE Joint Genome Institute"/>
            <person name="Haitjema C.H."/>
            <person name="Gilmore S.P."/>
            <person name="Henske J.K."/>
            <person name="Solomon K.V."/>
            <person name="De Groot R."/>
            <person name="Kuo A."/>
            <person name="Mondo S.J."/>
            <person name="Salamov A.A."/>
            <person name="Labutti K."/>
            <person name="Zhao Z."/>
            <person name="Chiniquy J."/>
            <person name="Barry K."/>
            <person name="Brewer H.M."/>
            <person name="Purvine S.O."/>
            <person name="Wright A.T."/>
            <person name="Boxma B."/>
            <person name="Van Alen T."/>
            <person name="Hackstein J.H."/>
            <person name="Baker S.E."/>
            <person name="Grigoriev I.V."/>
            <person name="O'Malley M.A."/>
        </authorList>
    </citation>
    <scope>NUCLEOTIDE SEQUENCE [LARGE SCALE GENOMIC DNA]</scope>
    <source>
        <strain evidence="2 3">G1</strain>
    </source>
</reference>
<evidence type="ECO:0008006" key="4">
    <source>
        <dbReference type="Google" id="ProtNLM"/>
    </source>
</evidence>
<proteinExistence type="inferred from homology"/>
<evidence type="ECO:0000313" key="3">
    <source>
        <dbReference type="Proteomes" id="UP000193920"/>
    </source>
</evidence>
<dbReference type="STRING" id="1754190.A0A1Y2BW32"/>
<evidence type="ECO:0000256" key="1">
    <source>
        <dbReference type="ARBA" id="ARBA00005437"/>
    </source>
</evidence>
<dbReference type="InterPro" id="IPR025659">
    <property type="entry name" value="Tubby-like_C"/>
</dbReference>
<name>A0A1Y2BW32_9FUNG</name>